<reference evidence="2" key="2">
    <citation type="submission" date="2014-03" db="EMBL/GenBank/DDBJ databases">
        <authorList>
            <person name="Urmite Genomes"/>
        </authorList>
    </citation>
    <scope>NUCLEOTIDE SEQUENCE</scope>
    <source>
        <strain evidence="2">DSM 44829</strain>
    </source>
</reference>
<evidence type="ECO:0000313" key="2">
    <source>
        <dbReference type="EMBL" id="CDO05288.1"/>
    </source>
</evidence>
<evidence type="ECO:0008006" key="4">
    <source>
        <dbReference type="Google" id="ProtNLM"/>
    </source>
</evidence>
<evidence type="ECO:0000256" key="1">
    <source>
        <dbReference type="SAM" id="SignalP"/>
    </source>
</evidence>
<dbReference type="OrthoDB" id="4730647at2"/>
<proteinExistence type="predicted"/>
<dbReference type="AlphaFoldDB" id="W9AIJ6"/>
<dbReference type="Proteomes" id="UP000028870">
    <property type="component" value="Unassembled WGS sequence"/>
</dbReference>
<gene>
    <name evidence="2" type="ORF">BN977_00055</name>
</gene>
<sequence length="137" mass="13463">MRRRVAVLLPVLVGAGLAGAGSLFAGAAIAAPDQPGCAYTLSAPVVTQVSGTPMVTTTVTTAACNRSNSMLQVACLEIQGAGAAPLCVSKEGPTAAQVFFAPYRPGATYVASGRGCAVAGSPTVSVCHSVGPVTVTL</sequence>
<feature type="chain" id="PRO_5038388058" description="Secreted protein" evidence="1">
    <location>
        <begin position="21"/>
        <end position="137"/>
    </location>
</feature>
<accession>W9AIJ6</accession>
<dbReference type="eggNOG" id="ENOG5031Q02">
    <property type="taxonomic scope" value="Bacteria"/>
</dbReference>
<dbReference type="RefSeq" id="WP_109790056.1">
    <property type="nucleotide sequence ID" value="NZ_CCBB010000001.1"/>
</dbReference>
<evidence type="ECO:0000313" key="3">
    <source>
        <dbReference type="Proteomes" id="UP000028870"/>
    </source>
</evidence>
<reference evidence="2" key="1">
    <citation type="submission" date="2014-03" db="EMBL/GenBank/DDBJ databases">
        <title>Draft Genome Sequence of Mycobacterium cosmeticum DSM 44829.</title>
        <authorList>
            <person name="Croce O."/>
            <person name="Robert C."/>
            <person name="Raoult D."/>
            <person name="Drancourt M."/>
        </authorList>
    </citation>
    <scope>NUCLEOTIDE SEQUENCE [LARGE SCALE GENOMIC DNA]</scope>
    <source>
        <strain evidence="2">DSM 44829</strain>
    </source>
</reference>
<dbReference type="EMBL" id="CCBB010000001">
    <property type="protein sequence ID" value="CDO05288.1"/>
    <property type="molecule type" value="Genomic_DNA"/>
</dbReference>
<dbReference type="STRING" id="258533.BN977_00055"/>
<protein>
    <recommendedName>
        <fullName evidence="4">Secreted protein</fullName>
    </recommendedName>
</protein>
<keyword evidence="3" id="KW-1185">Reference proteome</keyword>
<feature type="signal peptide" evidence="1">
    <location>
        <begin position="1"/>
        <end position="20"/>
    </location>
</feature>
<name>W9AIJ6_MYCCO</name>
<comment type="caution">
    <text evidence="2">The sequence shown here is derived from an EMBL/GenBank/DDBJ whole genome shotgun (WGS) entry which is preliminary data.</text>
</comment>
<organism evidence="2 3">
    <name type="scientific">Mycolicibacterium cosmeticum</name>
    <dbReference type="NCBI Taxonomy" id="258533"/>
    <lineage>
        <taxon>Bacteria</taxon>
        <taxon>Bacillati</taxon>
        <taxon>Actinomycetota</taxon>
        <taxon>Actinomycetes</taxon>
        <taxon>Mycobacteriales</taxon>
        <taxon>Mycobacteriaceae</taxon>
        <taxon>Mycolicibacterium</taxon>
    </lineage>
</organism>
<keyword evidence="1" id="KW-0732">Signal</keyword>